<organism evidence="1">
    <name type="scientific">Desertifilum tharense IPPAS B-1220</name>
    <dbReference type="NCBI Taxonomy" id="1781255"/>
    <lineage>
        <taxon>Bacteria</taxon>
        <taxon>Bacillati</taxon>
        <taxon>Cyanobacteriota</taxon>
        <taxon>Cyanophyceae</taxon>
        <taxon>Desertifilales</taxon>
        <taxon>Desertifilaceae</taxon>
        <taxon>Desertifilum</taxon>
    </lineage>
</organism>
<sequence length="113" mass="12846">MANLLNDTLAIALERQGRLLQLLHQVTKLDLTIYERFGETPETLNTLSQLQNARERLTDFYSRLSNLLWRVCEAQPSAASDLLNCLDQSLEEALATADAIEASLRETKQDWNI</sequence>
<accession>A0A1E5QL82</accession>
<dbReference type="AlphaFoldDB" id="A0A1E5QL82"/>
<dbReference type="OrthoDB" id="573315at2"/>
<protein>
    <submittedName>
        <fullName evidence="1">Uncharacterized protein</fullName>
    </submittedName>
</protein>
<proteinExistence type="predicted"/>
<dbReference type="RefSeq" id="WP_069966929.1">
    <property type="nucleotide sequence ID" value="NZ_CM124774.1"/>
</dbReference>
<comment type="caution">
    <text evidence="1">The sequence shown here is derived from an EMBL/GenBank/DDBJ whole genome shotgun (WGS) entry which is preliminary data.</text>
</comment>
<name>A0A1E5QL82_9CYAN</name>
<evidence type="ECO:0000313" key="1">
    <source>
        <dbReference type="EMBL" id="OEJ75449.1"/>
    </source>
</evidence>
<reference evidence="1" key="1">
    <citation type="submission" date="2016-09" db="EMBL/GenBank/DDBJ databases">
        <title>Draft genome of thermotolerant cyanobacterium Desertifilum sp. strain IPPAS B-1220.</title>
        <authorList>
            <person name="Sinetova M.A."/>
            <person name="Bolakhan K."/>
            <person name="Zayadan B.K."/>
            <person name="Mironov K.S."/>
            <person name="Ustinova V."/>
            <person name="Kupriyanova E.V."/>
            <person name="Sidorov R.A."/>
            <person name="Skrypnik A.N."/>
            <person name="Gogoleva N.E."/>
            <person name="Gogolev Y.V."/>
            <person name="Los D.A."/>
        </authorList>
    </citation>
    <scope>NUCLEOTIDE SEQUENCE [LARGE SCALE GENOMIC DNA]</scope>
    <source>
        <strain evidence="1">IPPAS B-1220</strain>
    </source>
</reference>
<dbReference type="EMBL" id="MJGC01000050">
    <property type="protein sequence ID" value="OEJ75449.1"/>
    <property type="molecule type" value="Genomic_DNA"/>
</dbReference>
<gene>
    <name evidence="1" type="ORF">BH720_09385</name>
</gene>